<keyword evidence="1" id="KW-0472">Membrane</keyword>
<sequence>MCFVFSFLSQRNRMRVLTRPTPNSELSKAILNLVLKCALLGRSFPYLVFNNELLEGLSLPKPHGELLNAFLLYLCLNYDMLEGLVPTLASTINCPKVFPLPKPRIKLPKSFYELFKAYASKVNCLGTFMLFFVIFSLVILNEVPFTLKNNHFVLYFNSYIIMLLFINL</sequence>
<dbReference type="OrthoDB" id="10004661at2759"/>
<feature type="transmembrane region" description="Helical" evidence="1">
    <location>
        <begin position="122"/>
        <end position="140"/>
    </location>
</feature>
<evidence type="ECO:0000313" key="2">
    <source>
        <dbReference type="EMBL" id="KAG0484504.1"/>
    </source>
</evidence>
<protein>
    <submittedName>
        <fullName evidence="2">Uncharacterized protein</fullName>
    </submittedName>
</protein>
<keyword evidence="1" id="KW-0812">Transmembrane</keyword>
<feature type="transmembrane region" description="Helical" evidence="1">
    <location>
        <begin position="152"/>
        <end position="167"/>
    </location>
</feature>
<dbReference type="Proteomes" id="UP000636800">
    <property type="component" value="Unassembled WGS sequence"/>
</dbReference>
<accession>A0A835R4Z8</accession>
<gene>
    <name evidence="2" type="ORF">HPP92_008583</name>
</gene>
<name>A0A835R4Z8_VANPL</name>
<reference evidence="2 3" key="1">
    <citation type="journal article" date="2020" name="Nat. Food">
        <title>A phased Vanilla planifolia genome enables genetic improvement of flavour and production.</title>
        <authorList>
            <person name="Hasing T."/>
            <person name="Tang H."/>
            <person name="Brym M."/>
            <person name="Khazi F."/>
            <person name="Huang T."/>
            <person name="Chambers A.H."/>
        </authorList>
    </citation>
    <scope>NUCLEOTIDE SEQUENCE [LARGE SCALE GENOMIC DNA]</scope>
    <source>
        <tissue evidence="2">Leaf</tissue>
    </source>
</reference>
<evidence type="ECO:0000256" key="1">
    <source>
        <dbReference type="SAM" id="Phobius"/>
    </source>
</evidence>
<dbReference type="AlphaFoldDB" id="A0A835R4Z8"/>
<evidence type="ECO:0000313" key="3">
    <source>
        <dbReference type="Proteomes" id="UP000636800"/>
    </source>
</evidence>
<comment type="caution">
    <text evidence="2">The sequence shown here is derived from an EMBL/GenBank/DDBJ whole genome shotgun (WGS) entry which is preliminary data.</text>
</comment>
<keyword evidence="1" id="KW-1133">Transmembrane helix</keyword>
<dbReference type="EMBL" id="JADCNL010000004">
    <property type="protein sequence ID" value="KAG0484504.1"/>
    <property type="molecule type" value="Genomic_DNA"/>
</dbReference>
<proteinExistence type="predicted"/>
<organism evidence="2 3">
    <name type="scientific">Vanilla planifolia</name>
    <name type="common">Vanilla</name>
    <dbReference type="NCBI Taxonomy" id="51239"/>
    <lineage>
        <taxon>Eukaryota</taxon>
        <taxon>Viridiplantae</taxon>
        <taxon>Streptophyta</taxon>
        <taxon>Embryophyta</taxon>
        <taxon>Tracheophyta</taxon>
        <taxon>Spermatophyta</taxon>
        <taxon>Magnoliopsida</taxon>
        <taxon>Liliopsida</taxon>
        <taxon>Asparagales</taxon>
        <taxon>Orchidaceae</taxon>
        <taxon>Vanilloideae</taxon>
        <taxon>Vanilleae</taxon>
        <taxon>Vanilla</taxon>
    </lineage>
</organism>
<keyword evidence="3" id="KW-1185">Reference proteome</keyword>